<dbReference type="Pfam" id="PF00507">
    <property type="entry name" value="Oxidored_q4"/>
    <property type="match status" value="1"/>
</dbReference>
<reference evidence="13 14" key="1">
    <citation type="submission" date="2019-09" db="EMBL/GenBank/DDBJ databases">
        <title>Genome sequence of Adhaeribacter sp. M2.</title>
        <authorList>
            <person name="Srinivasan S."/>
        </authorList>
    </citation>
    <scope>NUCLEOTIDE SEQUENCE [LARGE SCALE GENOMIC DNA]</scope>
    <source>
        <strain evidence="13 14">M2</strain>
    </source>
</reference>
<feature type="transmembrane region" description="Helical" evidence="11">
    <location>
        <begin position="66"/>
        <end position="86"/>
    </location>
</feature>
<keyword evidence="9 11" id="KW-0520">NAD</keyword>
<accession>A0A5N1J350</accession>
<dbReference type="InterPro" id="IPR023043">
    <property type="entry name" value="NAD(P)H_OxRDtase_bac/plastid"/>
</dbReference>
<evidence type="ECO:0000313" key="13">
    <source>
        <dbReference type="EMBL" id="KAA9340946.1"/>
    </source>
</evidence>
<keyword evidence="6 11" id="KW-0874">Quinone</keyword>
<keyword evidence="3 11" id="KW-0813">Transport</keyword>
<proteinExistence type="inferred from homology"/>
<dbReference type="Proteomes" id="UP000326570">
    <property type="component" value="Unassembled WGS sequence"/>
</dbReference>
<comment type="function">
    <text evidence="11">NDH-1 shuttles electrons from NADH, via FMN and iron-sulfur (Fe-S) centers, to quinones in the respiratory chain. The immediate electron acceptor for the enzyme in this species is believed to be a menaquinone. Couples the redox reaction to proton translocation (for every two electrons transferred, four hydrogen ions are translocated across the cytoplasmic membrane), and thus conserves the redox energy in a proton gradient.</text>
</comment>
<evidence type="ECO:0000256" key="3">
    <source>
        <dbReference type="ARBA" id="ARBA00022448"/>
    </source>
</evidence>
<protein>
    <recommendedName>
        <fullName evidence="11">NADH-quinone oxidoreductase subunit A</fullName>
        <ecNumber evidence="11">7.1.1.-</ecNumber>
    </recommendedName>
    <alternativeName>
        <fullName evidence="11">NADH dehydrogenase I subunit A</fullName>
    </alternativeName>
    <alternativeName>
        <fullName evidence="11">NDH-1 subunit A</fullName>
    </alternativeName>
    <alternativeName>
        <fullName evidence="11">NUO1</fullName>
    </alternativeName>
</protein>
<evidence type="ECO:0000256" key="9">
    <source>
        <dbReference type="ARBA" id="ARBA00023027"/>
    </source>
</evidence>
<comment type="subunit">
    <text evidence="11">NDH-1 is composed of 14 different subunits. Subunits NuoA, H, J, K, L, M, N constitute the membrane sector of the complex.</text>
</comment>
<dbReference type="PANTHER" id="PTHR11058">
    <property type="entry name" value="NADH-UBIQUINONE OXIDOREDUCTASE CHAIN 3"/>
    <property type="match status" value="1"/>
</dbReference>
<dbReference type="InterPro" id="IPR038430">
    <property type="entry name" value="NDAH_ubi_oxred_su3_sf"/>
</dbReference>
<evidence type="ECO:0000256" key="7">
    <source>
        <dbReference type="ARBA" id="ARBA00022967"/>
    </source>
</evidence>
<dbReference type="PANTHER" id="PTHR11058:SF22">
    <property type="entry name" value="NADH-QUINONE OXIDOREDUCTASE SUBUNIT A"/>
    <property type="match status" value="1"/>
</dbReference>
<keyword evidence="14" id="KW-1185">Reference proteome</keyword>
<keyword evidence="5 11" id="KW-0812">Transmembrane</keyword>
<dbReference type="GO" id="GO:0030964">
    <property type="term" value="C:NADH dehydrogenase complex"/>
    <property type="evidence" value="ECO:0007669"/>
    <property type="project" value="TreeGrafter"/>
</dbReference>
<feature type="transmembrane region" description="Helical" evidence="11">
    <location>
        <begin position="12"/>
        <end position="32"/>
    </location>
</feature>
<dbReference type="InterPro" id="IPR000440">
    <property type="entry name" value="NADH_UbQ/plastoQ_OxRdtase_su3"/>
</dbReference>
<evidence type="ECO:0000256" key="2">
    <source>
        <dbReference type="ARBA" id="ARBA00008472"/>
    </source>
</evidence>
<keyword evidence="8 11" id="KW-1133">Transmembrane helix</keyword>
<comment type="similarity">
    <text evidence="2 11 12">Belongs to the complex I subunit 3 family.</text>
</comment>
<keyword evidence="7 11" id="KW-1278">Translocase</keyword>
<name>A0A5N1J350_9BACT</name>
<evidence type="ECO:0000256" key="1">
    <source>
        <dbReference type="ARBA" id="ARBA00004141"/>
    </source>
</evidence>
<comment type="caution">
    <text evidence="13">The sequence shown here is derived from an EMBL/GenBank/DDBJ whole genome shotgun (WGS) entry which is preliminary data.</text>
</comment>
<gene>
    <name evidence="11" type="primary">nuoA</name>
    <name evidence="13" type="ORF">F0P94_05845</name>
</gene>
<sequence length="124" mass="14147">METPNYIPYDYLPIIVQFLAAAGFVAFAMGLTHMIGPKRHSKVKDEAWECGIPTVGNARTPVSYKYFMTAILFVLFDIEIIFMYPWAVNFKALGTEGFIQMLTFMGLLMTGFVYVIKKGILKWE</sequence>
<evidence type="ECO:0000256" key="5">
    <source>
        <dbReference type="ARBA" id="ARBA00022692"/>
    </source>
</evidence>
<evidence type="ECO:0000256" key="4">
    <source>
        <dbReference type="ARBA" id="ARBA00022475"/>
    </source>
</evidence>
<feature type="transmembrane region" description="Helical" evidence="11">
    <location>
        <begin position="98"/>
        <end position="116"/>
    </location>
</feature>
<comment type="subcellular location">
    <subcellularLocation>
        <location evidence="11 12">Cell membrane</location>
        <topology evidence="11 12">Multi-pass membrane protein</topology>
    </subcellularLocation>
    <subcellularLocation>
        <location evidence="1">Membrane</location>
        <topology evidence="1">Multi-pass membrane protein</topology>
    </subcellularLocation>
</comment>
<comment type="catalytic activity">
    <reaction evidence="11 12">
        <text>a quinone + NADH + 5 H(+)(in) = a quinol + NAD(+) + 4 H(+)(out)</text>
        <dbReference type="Rhea" id="RHEA:57888"/>
        <dbReference type="ChEBI" id="CHEBI:15378"/>
        <dbReference type="ChEBI" id="CHEBI:24646"/>
        <dbReference type="ChEBI" id="CHEBI:57540"/>
        <dbReference type="ChEBI" id="CHEBI:57945"/>
        <dbReference type="ChEBI" id="CHEBI:132124"/>
    </reaction>
</comment>
<evidence type="ECO:0000256" key="11">
    <source>
        <dbReference type="HAMAP-Rule" id="MF_01394"/>
    </source>
</evidence>
<evidence type="ECO:0000256" key="8">
    <source>
        <dbReference type="ARBA" id="ARBA00022989"/>
    </source>
</evidence>
<keyword evidence="10 11" id="KW-0472">Membrane</keyword>
<dbReference type="RefSeq" id="WP_150902873.1">
    <property type="nucleotide sequence ID" value="NZ_VTWT01000002.1"/>
</dbReference>
<dbReference type="EMBL" id="VTWT01000002">
    <property type="protein sequence ID" value="KAA9340946.1"/>
    <property type="molecule type" value="Genomic_DNA"/>
</dbReference>
<dbReference type="Gene3D" id="1.20.58.1610">
    <property type="entry name" value="NADH:ubiquinone/plastoquinone oxidoreductase, chain 3"/>
    <property type="match status" value="1"/>
</dbReference>
<dbReference type="GO" id="GO:0005886">
    <property type="term" value="C:plasma membrane"/>
    <property type="evidence" value="ECO:0007669"/>
    <property type="project" value="UniProtKB-SubCell"/>
</dbReference>
<dbReference type="GO" id="GO:0050136">
    <property type="term" value="F:NADH dehydrogenase (quinone) (non-electrogenic) activity"/>
    <property type="evidence" value="ECO:0007669"/>
    <property type="project" value="UniProtKB-UniRule"/>
</dbReference>
<evidence type="ECO:0000256" key="12">
    <source>
        <dbReference type="RuleBase" id="RU003639"/>
    </source>
</evidence>
<evidence type="ECO:0000256" key="10">
    <source>
        <dbReference type="ARBA" id="ARBA00023136"/>
    </source>
</evidence>
<evidence type="ECO:0000313" key="14">
    <source>
        <dbReference type="Proteomes" id="UP000326570"/>
    </source>
</evidence>
<dbReference type="AlphaFoldDB" id="A0A5N1J350"/>
<dbReference type="EC" id="7.1.1.-" evidence="11"/>
<evidence type="ECO:0000256" key="6">
    <source>
        <dbReference type="ARBA" id="ARBA00022719"/>
    </source>
</evidence>
<keyword evidence="4 11" id="KW-1003">Cell membrane</keyword>
<organism evidence="13 14">
    <name type="scientific">Adhaeribacter soli</name>
    <dbReference type="NCBI Taxonomy" id="2607655"/>
    <lineage>
        <taxon>Bacteria</taxon>
        <taxon>Pseudomonadati</taxon>
        <taxon>Bacteroidota</taxon>
        <taxon>Cytophagia</taxon>
        <taxon>Cytophagales</taxon>
        <taxon>Hymenobacteraceae</taxon>
        <taxon>Adhaeribacter</taxon>
    </lineage>
</organism>
<dbReference type="HAMAP" id="MF_01394">
    <property type="entry name" value="NDH1_NuoA"/>
    <property type="match status" value="1"/>
</dbReference>
<dbReference type="GO" id="GO:0008137">
    <property type="term" value="F:NADH dehydrogenase (ubiquinone) activity"/>
    <property type="evidence" value="ECO:0007669"/>
    <property type="project" value="InterPro"/>
</dbReference>
<dbReference type="GO" id="GO:0048038">
    <property type="term" value="F:quinone binding"/>
    <property type="evidence" value="ECO:0007669"/>
    <property type="project" value="UniProtKB-KW"/>
</dbReference>